<reference evidence="3 4" key="1">
    <citation type="submission" date="2012-10" db="EMBL/GenBank/DDBJ databases">
        <title>Genome sequence of Vibrio Cholerae HENC-02.</title>
        <authorList>
            <person name="Eppinger M."/>
            <person name="Hasan N.A."/>
            <person name="Sengamalay N."/>
            <person name="Hine E."/>
            <person name="Su Q."/>
            <person name="Daugherty S.C."/>
            <person name="Young S."/>
            <person name="Sadzewicz L."/>
            <person name="Tallon L."/>
            <person name="Cebula T.A."/>
            <person name="Ravel J."/>
            <person name="Colwell R.R."/>
        </authorList>
    </citation>
    <scope>NUCLEOTIDE SEQUENCE [LARGE SCALE GENOMIC DNA]</scope>
    <source>
        <strain evidence="3 4">HENC-02</strain>
    </source>
</reference>
<evidence type="ECO:0000256" key="2">
    <source>
        <dbReference type="SAM" id="Phobius"/>
    </source>
</evidence>
<accession>A0A454D140</accession>
<dbReference type="Proteomes" id="UP000008367">
    <property type="component" value="Unassembled WGS sequence"/>
</dbReference>
<dbReference type="PANTHER" id="PTHR38685">
    <property type="entry name" value="CELL DIVISION PROTEIN ZIPA"/>
    <property type="match status" value="1"/>
</dbReference>
<feature type="compositionally biased region" description="Basic and acidic residues" evidence="1">
    <location>
        <begin position="68"/>
        <end position="78"/>
    </location>
</feature>
<protein>
    <submittedName>
        <fullName evidence="3">Cell division protein ZipA</fullName>
    </submittedName>
</protein>
<evidence type="ECO:0000313" key="4">
    <source>
        <dbReference type="Proteomes" id="UP000008367"/>
    </source>
</evidence>
<dbReference type="InterPro" id="IPR011919">
    <property type="entry name" value="Cell_div_ZipA"/>
</dbReference>
<feature type="non-terminal residue" evidence="3">
    <location>
        <position position="93"/>
    </location>
</feature>
<keyword evidence="3" id="KW-0131">Cell cycle</keyword>
<keyword evidence="2" id="KW-0472">Membrane</keyword>
<dbReference type="GO" id="GO:0000917">
    <property type="term" value="P:division septum assembly"/>
    <property type="evidence" value="ECO:0007669"/>
    <property type="project" value="TreeGrafter"/>
</dbReference>
<dbReference type="GO" id="GO:0005886">
    <property type="term" value="C:plasma membrane"/>
    <property type="evidence" value="ECO:0007669"/>
    <property type="project" value="TreeGrafter"/>
</dbReference>
<dbReference type="AlphaFoldDB" id="A0A454D140"/>
<sequence>MQELRFVLIVVGALAIAALLFHGLWTSKKEGKAKFGNKPLGKLDVDQEDKESPEQERDFAPAPEDDFEIIRKDRKEPDFGMENSFDNKFASDP</sequence>
<name>A0A454D140_VIBHA</name>
<organism evidence="3 4">
    <name type="scientific">Vibrio harveyi</name>
    <name type="common">Beneckea harveyi</name>
    <dbReference type="NCBI Taxonomy" id="669"/>
    <lineage>
        <taxon>Bacteria</taxon>
        <taxon>Pseudomonadati</taxon>
        <taxon>Pseudomonadota</taxon>
        <taxon>Gammaproteobacteria</taxon>
        <taxon>Vibrionales</taxon>
        <taxon>Vibrionaceae</taxon>
        <taxon>Vibrio</taxon>
    </lineage>
</organism>
<feature type="compositionally biased region" description="Basic and acidic residues" evidence="1">
    <location>
        <begin position="41"/>
        <end position="59"/>
    </location>
</feature>
<dbReference type="EMBL" id="AJSR01000758">
    <property type="protein sequence ID" value="EKM32376.1"/>
    <property type="molecule type" value="Genomic_DNA"/>
</dbReference>
<dbReference type="GO" id="GO:0032153">
    <property type="term" value="C:cell division site"/>
    <property type="evidence" value="ECO:0007669"/>
    <property type="project" value="TreeGrafter"/>
</dbReference>
<keyword evidence="3" id="KW-0132">Cell division</keyword>
<evidence type="ECO:0000256" key="1">
    <source>
        <dbReference type="SAM" id="MobiDB-lite"/>
    </source>
</evidence>
<comment type="caution">
    <text evidence="3">The sequence shown here is derived from an EMBL/GenBank/DDBJ whole genome shotgun (WGS) entry which is preliminary data.</text>
</comment>
<keyword evidence="2" id="KW-1133">Transmembrane helix</keyword>
<dbReference type="PANTHER" id="PTHR38685:SF1">
    <property type="entry name" value="CELL DIVISION PROTEIN ZIPA"/>
    <property type="match status" value="1"/>
</dbReference>
<feature type="region of interest" description="Disordered" evidence="1">
    <location>
        <begin position="30"/>
        <end position="93"/>
    </location>
</feature>
<evidence type="ECO:0000313" key="3">
    <source>
        <dbReference type="EMBL" id="EKM32376.1"/>
    </source>
</evidence>
<feature type="transmembrane region" description="Helical" evidence="2">
    <location>
        <begin position="6"/>
        <end position="25"/>
    </location>
</feature>
<proteinExistence type="predicted"/>
<gene>
    <name evidence="3" type="primary">zipA</name>
    <name evidence="3" type="ORF">VCHENC02_2060A</name>
</gene>
<keyword evidence="2" id="KW-0812">Transmembrane</keyword>